<evidence type="ECO:0000313" key="2">
    <source>
        <dbReference type="EMBL" id="OAI11967.1"/>
    </source>
</evidence>
<comment type="caution">
    <text evidence="2">The sequence shown here is derived from an EMBL/GenBank/DDBJ whole genome shotgun (WGS) entry which is preliminary data.</text>
</comment>
<evidence type="ECO:0000313" key="3">
    <source>
        <dbReference type="Proteomes" id="UP000077628"/>
    </source>
</evidence>
<gene>
    <name evidence="2" type="ORF">A1355_15065</name>
</gene>
<keyword evidence="1" id="KW-1133">Transmembrane helix</keyword>
<keyword evidence="1" id="KW-0812">Transmembrane</keyword>
<evidence type="ECO:0000256" key="1">
    <source>
        <dbReference type="SAM" id="Phobius"/>
    </source>
</evidence>
<dbReference type="InterPro" id="IPR032314">
    <property type="entry name" value="DUF4845"/>
</dbReference>
<dbReference type="EMBL" id="LUUK01000225">
    <property type="protein sequence ID" value="OAI11967.1"/>
    <property type="molecule type" value="Genomic_DNA"/>
</dbReference>
<protein>
    <recommendedName>
        <fullName evidence="4">DUF4845 domain-containing protein</fullName>
    </recommendedName>
</protein>
<dbReference type="OrthoDB" id="5569427at2"/>
<proteinExistence type="predicted"/>
<organism evidence="2 3">
    <name type="scientific">Methylomonas koyamae</name>
    <dbReference type="NCBI Taxonomy" id="702114"/>
    <lineage>
        <taxon>Bacteria</taxon>
        <taxon>Pseudomonadati</taxon>
        <taxon>Pseudomonadota</taxon>
        <taxon>Gammaproteobacteria</taxon>
        <taxon>Methylococcales</taxon>
        <taxon>Methylococcaceae</taxon>
        <taxon>Methylomonas</taxon>
    </lineage>
</organism>
<dbReference type="Proteomes" id="UP000077628">
    <property type="component" value="Unassembled WGS sequence"/>
</dbReference>
<reference evidence="3" key="1">
    <citation type="submission" date="2016-03" db="EMBL/GenBank/DDBJ databases">
        <authorList>
            <person name="Heylen K."/>
            <person name="De Vos P."/>
            <person name="Vekeman B."/>
        </authorList>
    </citation>
    <scope>NUCLEOTIDE SEQUENCE [LARGE SCALE GENOMIC DNA]</scope>
    <source>
        <strain evidence="3">R-45383</strain>
    </source>
</reference>
<dbReference type="Pfam" id="PF16137">
    <property type="entry name" value="DUF4845"/>
    <property type="match status" value="1"/>
</dbReference>
<dbReference type="RefSeq" id="WP_064031567.1">
    <property type="nucleotide sequence ID" value="NZ_LUUK01000225.1"/>
</dbReference>
<name>A0A177N1W5_9GAMM</name>
<keyword evidence="1" id="KW-0472">Membrane</keyword>
<dbReference type="AlphaFoldDB" id="A0A177N1W5"/>
<keyword evidence="3" id="KW-1185">Reference proteome</keyword>
<accession>A0A177N1W5</accession>
<feature type="transmembrane region" description="Helical" evidence="1">
    <location>
        <begin position="12"/>
        <end position="38"/>
    </location>
</feature>
<sequence>MPTSIKHQRGLTFISIVFILGLIAFFTLLVLKIAPIYINHSRVMNALKAVEATTDIASKSKAEIKSSLEKRFDLNYVEYVKPEDIKIVAQPGYVSVEIDYERVEPIFGNLSVLVEFHEGFEAGNK</sequence>
<dbReference type="STRING" id="702114.A1355_15065"/>
<evidence type="ECO:0008006" key="4">
    <source>
        <dbReference type="Google" id="ProtNLM"/>
    </source>
</evidence>